<dbReference type="EMBL" id="KE345059">
    <property type="protein sequence ID" value="EXB92323.1"/>
    <property type="molecule type" value="Genomic_DNA"/>
</dbReference>
<evidence type="ECO:0000313" key="2">
    <source>
        <dbReference type="Proteomes" id="UP000030645"/>
    </source>
</evidence>
<dbReference type="Proteomes" id="UP000030645">
    <property type="component" value="Unassembled WGS sequence"/>
</dbReference>
<gene>
    <name evidence="1" type="ORF">L484_004644</name>
</gene>
<name>W9RHP5_9ROSA</name>
<keyword evidence="2" id="KW-1185">Reference proteome</keyword>
<protein>
    <submittedName>
        <fullName evidence="1">Uncharacterized protein</fullName>
    </submittedName>
</protein>
<organism evidence="1 2">
    <name type="scientific">Morus notabilis</name>
    <dbReference type="NCBI Taxonomy" id="981085"/>
    <lineage>
        <taxon>Eukaryota</taxon>
        <taxon>Viridiplantae</taxon>
        <taxon>Streptophyta</taxon>
        <taxon>Embryophyta</taxon>
        <taxon>Tracheophyta</taxon>
        <taxon>Spermatophyta</taxon>
        <taxon>Magnoliopsida</taxon>
        <taxon>eudicotyledons</taxon>
        <taxon>Gunneridae</taxon>
        <taxon>Pentapetalae</taxon>
        <taxon>rosids</taxon>
        <taxon>fabids</taxon>
        <taxon>Rosales</taxon>
        <taxon>Moraceae</taxon>
        <taxon>Moreae</taxon>
        <taxon>Morus</taxon>
    </lineage>
</organism>
<evidence type="ECO:0000313" key="1">
    <source>
        <dbReference type="EMBL" id="EXB92323.1"/>
    </source>
</evidence>
<dbReference type="AlphaFoldDB" id="W9RHP5"/>
<sequence>MELSYLDGDLQWLQISMELSIWSIMSSHDAAIDGSRRVRDLEIIYVCREASPFSVMQFSFSNLRSCTFYFLLVSRSCRCSVFSDFCIDVDDLVLICAFFRAVVLHRCNKGVKTHIEGAQGRAEVSSYLLQCKFSLLTFIILKCYRETRPRSFR</sequence>
<proteinExistence type="predicted"/>
<accession>W9RHP5</accession>
<reference evidence="2" key="1">
    <citation type="submission" date="2013-01" db="EMBL/GenBank/DDBJ databases">
        <title>Draft Genome Sequence of a Mulberry Tree, Morus notabilis C.K. Schneid.</title>
        <authorList>
            <person name="He N."/>
            <person name="Zhao S."/>
        </authorList>
    </citation>
    <scope>NUCLEOTIDE SEQUENCE</scope>
</reference>